<dbReference type="AlphaFoldDB" id="A0A232EED4"/>
<dbReference type="Proteomes" id="UP000215335">
    <property type="component" value="Unassembled WGS sequence"/>
</dbReference>
<evidence type="ECO:0000313" key="2">
    <source>
        <dbReference type="EMBL" id="OXU16707.1"/>
    </source>
</evidence>
<keyword evidence="3" id="KW-1185">Reference proteome</keyword>
<evidence type="ECO:0000313" key="3">
    <source>
        <dbReference type="Proteomes" id="UP000215335"/>
    </source>
</evidence>
<evidence type="ECO:0000259" key="1">
    <source>
        <dbReference type="Pfam" id="PF20700"/>
    </source>
</evidence>
<dbReference type="OrthoDB" id="10060618at2759"/>
<sequence>MAKRLSTALREIVKSAKAKRITLGGKSAGALTNKVIGTLSGYYRNAIVGDKNNVRDMQKQIIATLYHSSSTDKKHNHSLCPQGKQSWCFYKRAVVVENILPIYERLSNEELLARCTQGFTQNANEAIHSVLWRKCPKNNFSSKTRVEIAAAHALSEYNLGRQRSAEILASITSSKMTSHAEKITTQKDKKKETRLTRNMNQSLKLLEFQKICQITGFDIIEIRLMLSEVM</sequence>
<dbReference type="InterPro" id="IPR049012">
    <property type="entry name" value="Mutator_transp_dom"/>
</dbReference>
<name>A0A232EED4_9HYME</name>
<protein>
    <recommendedName>
        <fullName evidence="1">Mutator-like transposase domain-containing protein</fullName>
    </recommendedName>
</protein>
<proteinExistence type="predicted"/>
<gene>
    <name evidence="2" type="ORF">TSAR_012919</name>
</gene>
<dbReference type="EMBL" id="NNAY01005390">
    <property type="protein sequence ID" value="OXU16707.1"/>
    <property type="molecule type" value="Genomic_DNA"/>
</dbReference>
<comment type="caution">
    <text evidence="2">The sequence shown here is derived from an EMBL/GenBank/DDBJ whole genome shotgun (WGS) entry which is preliminary data.</text>
</comment>
<accession>A0A232EED4</accession>
<dbReference type="Pfam" id="PF20700">
    <property type="entry name" value="Mutator"/>
    <property type="match status" value="1"/>
</dbReference>
<reference evidence="2 3" key="1">
    <citation type="journal article" date="2017" name="Curr. Biol.">
        <title>The Evolution of Venom by Co-option of Single-Copy Genes.</title>
        <authorList>
            <person name="Martinson E.O."/>
            <person name="Mrinalini"/>
            <person name="Kelkar Y.D."/>
            <person name="Chang C.H."/>
            <person name="Werren J.H."/>
        </authorList>
    </citation>
    <scope>NUCLEOTIDE SEQUENCE [LARGE SCALE GENOMIC DNA]</scope>
    <source>
        <strain evidence="2 3">Alberta</strain>
        <tissue evidence="2">Whole body</tissue>
    </source>
</reference>
<feature type="domain" description="Mutator-like transposase" evidence="1">
    <location>
        <begin position="2"/>
        <end position="88"/>
    </location>
</feature>
<organism evidence="2 3">
    <name type="scientific">Trichomalopsis sarcophagae</name>
    <dbReference type="NCBI Taxonomy" id="543379"/>
    <lineage>
        <taxon>Eukaryota</taxon>
        <taxon>Metazoa</taxon>
        <taxon>Ecdysozoa</taxon>
        <taxon>Arthropoda</taxon>
        <taxon>Hexapoda</taxon>
        <taxon>Insecta</taxon>
        <taxon>Pterygota</taxon>
        <taxon>Neoptera</taxon>
        <taxon>Endopterygota</taxon>
        <taxon>Hymenoptera</taxon>
        <taxon>Apocrita</taxon>
        <taxon>Proctotrupomorpha</taxon>
        <taxon>Chalcidoidea</taxon>
        <taxon>Pteromalidae</taxon>
        <taxon>Pteromalinae</taxon>
        <taxon>Trichomalopsis</taxon>
    </lineage>
</organism>